<dbReference type="GO" id="GO:0005737">
    <property type="term" value="C:cytoplasm"/>
    <property type="evidence" value="ECO:0007669"/>
    <property type="project" value="TreeGrafter"/>
</dbReference>
<dbReference type="GO" id="GO:0046872">
    <property type="term" value="F:metal ion binding"/>
    <property type="evidence" value="ECO:0007669"/>
    <property type="project" value="UniProtKB-KW"/>
</dbReference>
<evidence type="ECO:0000256" key="1">
    <source>
        <dbReference type="ARBA" id="ARBA00006964"/>
    </source>
</evidence>
<feature type="binding site" evidence="5">
    <location>
        <position position="78"/>
    </location>
    <ligand>
        <name>a divalent metal cation</name>
        <dbReference type="ChEBI" id="CHEBI:60240"/>
        <label>1</label>
    </ligand>
</feature>
<feature type="binding site" evidence="5">
    <location>
        <position position="117"/>
    </location>
    <ligand>
        <name>a divalent metal cation</name>
        <dbReference type="ChEBI" id="CHEBI:60240"/>
        <label>1</label>
    </ligand>
</feature>
<dbReference type="InterPro" id="IPR036069">
    <property type="entry name" value="DUF34/NIF3_sf"/>
</dbReference>
<evidence type="ECO:0000256" key="2">
    <source>
        <dbReference type="ARBA" id="ARBA00011643"/>
    </source>
</evidence>
<dbReference type="AlphaFoldDB" id="A0A366IJW7"/>
<accession>A0A366IJW7</accession>
<feature type="binding site" evidence="5">
    <location>
        <position position="255"/>
    </location>
    <ligand>
        <name>a divalent metal cation</name>
        <dbReference type="ChEBI" id="CHEBI:60240"/>
        <label>1</label>
    </ligand>
</feature>
<feature type="binding site" evidence="5">
    <location>
        <position position="259"/>
    </location>
    <ligand>
        <name>a divalent metal cation</name>
        <dbReference type="ChEBI" id="CHEBI:60240"/>
        <label>1</label>
    </ligand>
</feature>
<name>A0A366IJW7_9MICO</name>
<dbReference type="PANTHER" id="PTHR13799">
    <property type="entry name" value="NGG1 INTERACTING FACTOR 3"/>
    <property type="match status" value="1"/>
</dbReference>
<dbReference type="Gene3D" id="3.40.1390.30">
    <property type="entry name" value="NIF3 (NGG1p interacting factor 3)-like"/>
    <property type="match status" value="2"/>
</dbReference>
<organism evidence="6 7">
    <name type="scientific">Brevibacterium celere</name>
    <dbReference type="NCBI Taxonomy" id="225845"/>
    <lineage>
        <taxon>Bacteria</taxon>
        <taxon>Bacillati</taxon>
        <taxon>Actinomycetota</taxon>
        <taxon>Actinomycetes</taxon>
        <taxon>Micrococcales</taxon>
        <taxon>Brevibacteriaceae</taxon>
        <taxon>Brevibacterium</taxon>
    </lineage>
</organism>
<proteinExistence type="inferred from homology"/>
<evidence type="ECO:0000313" key="7">
    <source>
        <dbReference type="Proteomes" id="UP000253509"/>
    </source>
</evidence>
<keyword evidence="4 5" id="KW-0479">Metal-binding</keyword>
<evidence type="ECO:0000256" key="4">
    <source>
        <dbReference type="ARBA" id="ARBA00022723"/>
    </source>
</evidence>
<gene>
    <name evidence="6" type="ORF">DFO65_105184</name>
</gene>
<comment type="subunit">
    <text evidence="2">Homohexamer.</text>
</comment>
<sequence length="297" mass="30931">MGAHRCNSVEAMTYPLVSDCVDVFETLWPPALAEGWDSVGLAVGDPGAEVRSILLALDPMDSVIAEAMLLDVDLVFTHHPLLLRPVSTVSAATLKGGAIHTLISNGVATYNAHTNADSARGGVSDALISLLGIEDAEPLVPHAEGAPANGSSGELGTGIGRVGDLETPTPVREIARTLSARLPRTTTGVRIAGDPAAEVSRVAVCGGAGDSLFDAVRASGAEVYITADLRHHPATEARDTANRRGGHPHLIDVSHWASESVWLDAAAAALDAEFSARGFTVGLQRSAVNTDPWVERY</sequence>
<dbReference type="InterPro" id="IPR002678">
    <property type="entry name" value="DUF34/NIF3"/>
</dbReference>
<protein>
    <recommendedName>
        <fullName evidence="3">GTP cyclohydrolase 1 type 2 homolog</fullName>
    </recommendedName>
</protein>
<dbReference type="SUPFAM" id="SSF102705">
    <property type="entry name" value="NIF3 (NGG1p interacting factor 3)-like"/>
    <property type="match status" value="1"/>
</dbReference>
<evidence type="ECO:0000256" key="3">
    <source>
        <dbReference type="ARBA" id="ARBA00022112"/>
    </source>
</evidence>
<dbReference type="Pfam" id="PF01784">
    <property type="entry name" value="DUF34_NIF3"/>
    <property type="match status" value="1"/>
</dbReference>
<dbReference type="EMBL" id="QNSB01000005">
    <property type="protein sequence ID" value="RBP71580.1"/>
    <property type="molecule type" value="Genomic_DNA"/>
</dbReference>
<comment type="caution">
    <text evidence="6">The sequence shown here is derived from an EMBL/GenBank/DDBJ whole genome shotgun (WGS) entry which is preliminary data.</text>
</comment>
<keyword evidence="7" id="KW-1185">Reference proteome</keyword>
<dbReference type="FunFam" id="3.40.1390.30:FF:000001">
    <property type="entry name" value="GTP cyclohydrolase 1 type 2"/>
    <property type="match status" value="1"/>
</dbReference>
<dbReference type="NCBIfam" id="TIGR00486">
    <property type="entry name" value="YbgI_SA1388"/>
    <property type="match status" value="1"/>
</dbReference>
<reference evidence="6 7" key="1">
    <citation type="submission" date="2018-06" db="EMBL/GenBank/DDBJ databases">
        <title>Freshwater and sediment microbial communities from various areas in North America, analyzing microbe dynamics in response to fracking.</title>
        <authorList>
            <person name="Lamendella R."/>
        </authorList>
    </citation>
    <scope>NUCLEOTIDE SEQUENCE [LARGE SCALE GENOMIC DNA]</scope>
    <source>
        <strain evidence="6 7">3b_TX</strain>
    </source>
</reference>
<evidence type="ECO:0000256" key="5">
    <source>
        <dbReference type="PIRSR" id="PIRSR602678-1"/>
    </source>
</evidence>
<feature type="binding site" evidence="5">
    <location>
        <position position="79"/>
    </location>
    <ligand>
        <name>a divalent metal cation</name>
        <dbReference type="ChEBI" id="CHEBI:60240"/>
        <label>1</label>
    </ligand>
</feature>
<evidence type="ECO:0000313" key="6">
    <source>
        <dbReference type="EMBL" id="RBP71580.1"/>
    </source>
</evidence>
<comment type="similarity">
    <text evidence="1">Belongs to the GTP cyclohydrolase I type 2/NIF3 family.</text>
</comment>
<dbReference type="PANTHER" id="PTHR13799:SF14">
    <property type="entry name" value="GTP CYCLOHYDROLASE 1 TYPE 2 HOMOLOG"/>
    <property type="match status" value="1"/>
</dbReference>
<dbReference type="Proteomes" id="UP000253509">
    <property type="component" value="Unassembled WGS sequence"/>
</dbReference>